<dbReference type="Gene3D" id="3.40.50.12780">
    <property type="entry name" value="N-terminal domain of ligase-like"/>
    <property type="match status" value="1"/>
</dbReference>
<keyword evidence="2" id="KW-0597">Phosphoprotein</keyword>
<dbReference type="InterPro" id="IPR036291">
    <property type="entry name" value="NAD(P)-bd_dom_sf"/>
</dbReference>
<dbReference type="PANTHER" id="PTHR43439">
    <property type="entry name" value="PHENYLACETATE-COENZYME A LIGASE"/>
    <property type="match status" value="1"/>
</dbReference>
<evidence type="ECO:0000259" key="4">
    <source>
        <dbReference type="Pfam" id="PF07993"/>
    </source>
</evidence>
<dbReference type="InterPro" id="IPR051414">
    <property type="entry name" value="Adenylate-forming_Reductase"/>
</dbReference>
<dbReference type="RefSeq" id="XP_043005133.1">
    <property type="nucleotide sequence ID" value="XM_043157765.1"/>
</dbReference>
<feature type="domain" description="Thioester reductase (TE)" evidence="4">
    <location>
        <begin position="765"/>
        <end position="984"/>
    </location>
</feature>
<feature type="domain" description="AMP-dependent synthetase/ligase" evidence="3">
    <location>
        <begin position="41"/>
        <end position="375"/>
    </location>
</feature>
<sequence length="1132" mass="125227">MAFQPPNLSLQPPAVHPDLDTWCHFPDLVHFHWSHNPTRTMYAYPDDSVPVTGCAEISYTEFGRAAHRAAWAIRPDPHDSRDGEVVALLAQSDTLVYQAVTIGMMTANLVPLDISPRNSPAAILNLLQKTGCHRLLVTQHTLKDLIDSLRSFIASQEGEPYQVAFEEIPSLSQTFPHLAKETPSTPGFTPYPTLEKPDFHSTAIYIHSSGSTGFPKPIPLTHRGVWSYANLPPLREHRDHVSLSTGKKTEIRLGGLAIPAFHALALILQLIHPMFGGFSGSLLKPTVVDPTRDLPSMPTPENTLDAFERTSTNATMIFPTFLQIWSKEPQSVKRLAKLEYVVLTGGPLDVESGDALVREGVKLRTIYGGTEFGQVNHLRARPGDEEEWQWMEFNESRVGVRWLDAGANRGEIVLLHTETHMPAISNLPEDVAKKFTDEMNGVLEAKKQEVDFWVKGIKPIPMVDTKTGLIKGYSTSDVWERHPTKPWLFKLVGRVDDVLIHSSGEKTVPGPMEKIVMESPLIKGAVIFGHGRAQPGILVEPSASALSQEMSLGEFRNAIWPHIDAANAIAPAFSRIYKEMIIVTEERLPLARTPKDTVIRKMSIKQYEGEIDTLYETIETNSGGSGSIEPPSSWDIPTVEAWIVDQAHDITSSSNPLSPTEDLFDWGFDSLSATILRLRIAGALKATKGKEAVVAKVNQNTIYVHHTVNMLAQFVCGTQDGPIETEEEEHIRKMEEMIEKYSAGLEDGDIPMKSQKGEGQHTVLLTGSTGSLGSHILFDLIRDTTRVNKIYALNRSPSAPEKQKEKFADKGLDAGVLKTNRVVYLTQNQDPLPSDIDVVIHNAWKLDFNFGLEGFEGSVKDLRGLIDHVKSLNHNARFLFTGSISAAHAWKGRKGCGEGFPEKTMEAKYAVGGGYGEAKYVCERILDNSGIEATSFRIGQITGSKESPAWSETDWVPIIVKSSLEMGVIPDAAGVVSWIPSHIVSSTILDIAFADRHEPAVNIVHPRPVKWTEVMKEIKEALEDFGVAKSELKVVPYKEWFSILEKKAEAGASSGAKAFEKIPAIKLLHFYRGQAVADEANRLNNGDSVEAVDLQELTIENARKLSKAFRDAPPVGREDVRAWVKYWVSKGF</sequence>
<gene>
    <name evidence="5" type="ORF">E1B28_012634</name>
</gene>
<dbReference type="Pfam" id="PF07993">
    <property type="entry name" value="NAD_binding_4"/>
    <property type="match status" value="1"/>
</dbReference>
<evidence type="ECO:0000313" key="5">
    <source>
        <dbReference type="EMBL" id="KAG7088662.1"/>
    </source>
</evidence>
<dbReference type="SUPFAM" id="SSF51735">
    <property type="entry name" value="NAD(P)-binding Rossmann-fold domains"/>
    <property type="match status" value="1"/>
</dbReference>
<dbReference type="EMBL" id="CM032188">
    <property type="protein sequence ID" value="KAG7088662.1"/>
    <property type="molecule type" value="Genomic_DNA"/>
</dbReference>
<comment type="caution">
    <text evidence="5">The sequence shown here is derived from an EMBL/GenBank/DDBJ whole genome shotgun (WGS) entry which is preliminary data.</text>
</comment>
<dbReference type="PANTHER" id="PTHR43439:SF2">
    <property type="entry name" value="ENZYME, PUTATIVE (JCVI)-RELATED"/>
    <property type="match status" value="1"/>
</dbReference>
<dbReference type="InterPro" id="IPR042099">
    <property type="entry name" value="ANL_N_sf"/>
</dbReference>
<organism evidence="5 6">
    <name type="scientific">Marasmius oreades</name>
    <name type="common">fairy-ring Marasmius</name>
    <dbReference type="NCBI Taxonomy" id="181124"/>
    <lineage>
        <taxon>Eukaryota</taxon>
        <taxon>Fungi</taxon>
        <taxon>Dikarya</taxon>
        <taxon>Basidiomycota</taxon>
        <taxon>Agaricomycotina</taxon>
        <taxon>Agaricomycetes</taxon>
        <taxon>Agaricomycetidae</taxon>
        <taxon>Agaricales</taxon>
        <taxon>Marasmiineae</taxon>
        <taxon>Marasmiaceae</taxon>
        <taxon>Marasmius</taxon>
    </lineage>
</organism>
<evidence type="ECO:0000256" key="2">
    <source>
        <dbReference type="ARBA" id="ARBA00022553"/>
    </source>
</evidence>
<dbReference type="Gene3D" id="3.40.50.720">
    <property type="entry name" value="NAD(P)-binding Rossmann-like Domain"/>
    <property type="match status" value="1"/>
</dbReference>
<dbReference type="InterPro" id="IPR013120">
    <property type="entry name" value="FAR_NAD-bd"/>
</dbReference>
<evidence type="ECO:0000313" key="6">
    <source>
        <dbReference type="Proteomes" id="UP001049176"/>
    </source>
</evidence>
<dbReference type="Proteomes" id="UP001049176">
    <property type="component" value="Chromosome 8"/>
</dbReference>
<accession>A0A9P7RS57</accession>
<dbReference type="InterPro" id="IPR000873">
    <property type="entry name" value="AMP-dep_synth/lig_dom"/>
</dbReference>
<keyword evidence="1" id="KW-0596">Phosphopantetheine</keyword>
<name>A0A9P7RS57_9AGAR</name>
<evidence type="ECO:0000256" key="1">
    <source>
        <dbReference type="ARBA" id="ARBA00022450"/>
    </source>
</evidence>
<evidence type="ECO:0000259" key="3">
    <source>
        <dbReference type="Pfam" id="PF00501"/>
    </source>
</evidence>
<dbReference type="Pfam" id="PF23562">
    <property type="entry name" value="AMP-binding_C_3"/>
    <property type="match status" value="1"/>
</dbReference>
<keyword evidence="6" id="KW-1185">Reference proteome</keyword>
<dbReference type="AlphaFoldDB" id="A0A9P7RS57"/>
<dbReference type="GeneID" id="66081709"/>
<dbReference type="InterPro" id="IPR020845">
    <property type="entry name" value="AMP-binding_CS"/>
</dbReference>
<reference evidence="5" key="1">
    <citation type="journal article" date="2021" name="Genome Biol. Evol.">
        <title>The assembled and annotated genome of the fairy-ring fungus Marasmius oreades.</title>
        <authorList>
            <person name="Hiltunen M."/>
            <person name="Ament-Velasquez S.L."/>
            <person name="Johannesson H."/>
        </authorList>
    </citation>
    <scope>NUCLEOTIDE SEQUENCE</scope>
    <source>
        <strain evidence="5">03SP1</strain>
    </source>
</reference>
<dbReference type="PROSITE" id="PS00455">
    <property type="entry name" value="AMP_BINDING"/>
    <property type="match status" value="1"/>
</dbReference>
<proteinExistence type="predicted"/>
<dbReference type="SUPFAM" id="SSF56801">
    <property type="entry name" value="Acetyl-CoA synthetase-like"/>
    <property type="match status" value="1"/>
</dbReference>
<protein>
    <submittedName>
        <fullName evidence="5">NRPS-like protein biosynthetic cluster</fullName>
    </submittedName>
</protein>
<dbReference type="Pfam" id="PF00501">
    <property type="entry name" value="AMP-binding"/>
    <property type="match status" value="1"/>
</dbReference>
<dbReference type="KEGG" id="more:E1B28_012634"/>
<dbReference type="OrthoDB" id="429813at2759"/>